<protein>
    <submittedName>
        <fullName evidence="2">Uncharacterized protein</fullName>
    </submittedName>
</protein>
<name>A0ABR6YWC7_9FIRM</name>
<feature type="region of interest" description="Disordered" evidence="1">
    <location>
        <begin position="65"/>
        <end position="129"/>
    </location>
</feature>
<evidence type="ECO:0000313" key="2">
    <source>
        <dbReference type="EMBL" id="MBC3899410.1"/>
    </source>
</evidence>
<comment type="caution">
    <text evidence="2">The sequence shown here is derived from an EMBL/GenBank/DDBJ whole genome shotgun (WGS) entry which is preliminary data.</text>
</comment>
<feature type="compositionally biased region" description="Polar residues" evidence="1">
    <location>
        <begin position="118"/>
        <end position="129"/>
    </location>
</feature>
<sequence>MDPISLNAAGTQAPVTSLSKKVDAVTVKPTGDSINAQTAANEANSYYKYDTMELSREYVGYRMKSENTTVGSDTDQQSSTIDQKSSRIPTDDEEENREKKETRSQTADADEQDDEKVSSNQLGGYTSSELKGLVLSGKITVATYNAEMKSRQDDQQPAEPQQPKKTVLGQSGRKVSNSIF</sequence>
<dbReference type="Proteomes" id="UP000622405">
    <property type="component" value="Unassembled WGS sequence"/>
</dbReference>
<organism evidence="2 3">
    <name type="scientific">Acetobacterium malicum</name>
    <dbReference type="NCBI Taxonomy" id="52692"/>
    <lineage>
        <taxon>Bacteria</taxon>
        <taxon>Bacillati</taxon>
        <taxon>Bacillota</taxon>
        <taxon>Clostridia</taxon>
        <taxon>Eubacteriales</taxon>
        <taxon>Eubacteriaceae</taxon>
        <taxon>Acetobacterium</taxon>
    </lineage>
</organism>
<dbReference type="EMBL" id="WJBE01000005">
    <property type="protein sequence ID" value="MBC3899410.1"/>
    <property type="molecule type" value="Genomic_DNA"/>
</dbReference>
<gene>
    <name evidence="2" type="ORF">GH811_07255</name>
</gene>
<evidence type="ECO:0000256" key="1">
    <source>
        <dbReference type="SAM" id="MobiDB-lite"/>
    </source>
</evidence>
<accession>A0ABR6YWC7</accession>
<feature type="region of interest" description="Disordered" evidence="1">
    <location>
        <begin position="146"/>
        <end position="180"/>
    </location>
</feature>
<evidence type="ECO:0000313" key="3">
    <source>
        <dbReference type="Proteomes" id="UP000622405"/>
    </source>
</evidence>
<proteinExistence type="predicted"/>
<feature type="compositionally biased region" description="Polar residues" evidence="1">
    <location>
        <begin position="8"/>
        <end position="19"/>
    </location>
</feature>
<keyword evidence="3" id="KW-1185">Reference proteome</keyword>
<reference evidence="2 3" key="1">
    <citation type="journal article" date="2020" name="mSystems">
        <title>Defining Genomic and Predicted Metabolic Features of the Acetobacterium Genus.</title>
        <authorList>
            <person name="Ross D.E."/>
            <person name="Marshall C.W."/>
            <person name="Gulliver D."/>
            <person name="May H.D."/>
            <person name="Norman R.S."/>
        </authorList>
    </citation>
    <scope>NUCLEOTIDE SEQUENCE [LARGE SCALE GENOMIC DNA]</scope>
    <source>
        <strain evidence="2 3">DSM 4132</strain>
    </source>
</reference>
<feature type="region of interest" description="Disordered" evidence="1">
    <location>
        <begin position="1"/>
        <end position="20"/>
    </location>
</feature>
<dbReference type="RefSeq" id="WP_186893906.1">
    <property type="nucleotide sequence ID" value="NZ_WJBE01000005.1"/>
</dbReference>
<feature type="compositionally biased region" description="Polar residues" evidence="1">
    <location>
        <begin position="66"/>
        <end position="88"/>
    </location>
</feature>